<evidence type="ECO:0000256" key="4">
    <source>
        <dbReference type="ARBA" id="ARBA00023004"/>
    </source>
</evidence>
<dbReference type="InterPro" id="IPR058240">
    <property type="entry name" value="rSAM_sf"/>
</dbReference>
<dbReference type="Pfam" id="PF02310">
    <property type="entry name" value="B12-binding"/>
    <property type="match status" value="1"/>
</dbReference>
<organism evidence="7 8">
    <name type="scientific">candidate division CSSED10-310 bacterium</name>
    <dbReference type="NCBI Taxonomy" id="2855610"/>
    <lineage>
        <taxon>Bacteria</taxon>
        <taxon>Bacteria division CSSED10-310</taxon>
    </lineage>
</organism>
<keyword evidence="5" id="KW-0411">Iron-sulfur</keyword>
<dbReference type="PANTHER" id="PTHR43409:SF16">
    <property type="entry name" value="SLR0320 PROTEIN"/>
    <property type="match status" value="1"/>
</dbReference>
<dbReference type="SUPFAM" id="SSF102114">
    <property type="entry name" value="Radical SAM enzymes"/>
    <property type="match status" value="1"/>
</dbReference>
<evidence type="ECO:0000256" key="5">
    <source>
        <dbReference type="ARBA" id="ARBA00023014"/>
    </source>
</evidence>
<evidence type="ECO:0000256" key="1">
    <source>
        <dbReference type="ARBA" id="ARBA00001966"/>
    </source>
</evidence>
<dbReference type="InterPro" id="IPR023404">
    <property type="entry name" value="rSAM_horseshoe"/>
</dbReference>
<evidence type="ECO:0000313" key="7">
    <source>
        <dbReference type="EMBL" id="MFC1851396.1"/>
    </source>
</evidence>
<proteinExistence type="predicted"/>
<evidence type="ECO:0000256" key="2">
    <source>
        <dbReference type="ARBA" id="ARBA00022691"/>
    </source>
</evidence>
<keyword evidence="3" id="KW-0479">Metal-binding</keyword>
<reference evidence="7 8" key="1">
    <citation type="submission" date="2024-09" db="EMBL/GenBank/DDBJ databases">
        <title>Laminarin stimulates single cell rates of sulfate reduction while oxygen inhibits transcriptomic activity in coastal marine sediment.</title>
        <authorList>
            <person name="Lindsay M."/>
            <person name="Orcutt B."/>
            <person name="Emerson D."/>
            <person name="Stepanauskas R."/>
            <person name="D'Angelo T."/>
        </authorList>
    </citation>
    <scope>NUCLEOTIDE SEQUENCE [LARGE SCALE GENOMIC DNA]</scope>
    <source>
        <strain evidence="7">SAG AM-311-K15</strain>
    </source>
</reference>
<dbReference type="InterPro" id="IPR006158">
    <property type="entry name" value="Cobalamin-bd"/>
</dbReference>
<evidence type="ECO:0000256" key="3">
    <source>
        <dbReference type="ARBA" id="ARBA00022723"/>
    </source>
</evidence>
<sequence>MKALLVYPPTGVFDRTDRCQTPIDLTGSQAARPPLDLAYMAGGLKLRGVECILRDYPVQGGGWPRLVEDLHQLKPHYFIVSITTFSYHLDMRAVRIAKSLNPETITIAKGAHFQKNHGQMLVEYPELDIAIINESELVPAEITGGDWSRVRGIAFRDPEQGNIIETKTRKFLSNLDSLPRPARELMDLQCYRLPHTNNIYTTVLASRGCPYACIYCLVDNVSGKKVARRSPASLVEEMEVCSSTLGCADFLLKADTFTLDKTWVHEFCDLLIKKGTGFQWFTNSRPDTIDYPLALKMRAAGCWMLAIGVESGNQELLNRIGKKISLNAIRQGIRACQKAQIQTFLYFVIGLPWDNNRTIRQTLDFARELDGDYVEFHPLFPFPGTALYKLGRTQGLFNVSDQKTEEIKPDQFLRTYSLSMKEINRLRLAGLITYYLRFSYLRKAWRRFGLNGFFRLSFFALTRLLGSIYKTAIKPYRP</sequence>
<dbReference type="InterPro" id="IPR007197">
    <property type="entry name" value="rSAM"/>
</dbReference>
<accession>A0ABV6YYX7</accession>
<dbReference type="SFLD" id="SFLDG01123">
    <property type="entry name" value="methyltransferase_(Class_B)"/>
    <property type="match status" value="1"/>
</dbReference>
<comment type="cofactor">
    <cofactor evidence="1">
        <name>[4Fe-4S] cluster</name>
        <dbReference type="ChEBI" id="CHEBI:49883"/>
    </cofactor>
</comment>
<dbReference type="SMART" id="SM00729">
    <property type="entry name" value="Elp3"/>
    <property type="match status" value="1"/>
</dbReference>
<evidence type="ECO:0000259" key="6">
    <source>
        <dbReference type="PROSITE" id="PS51918"/>
    </source>
</evidence>
<name>A0ABV6YYX7_UNCC1</name>
<feature type="domain" description="Radical SAM core" evidence="6">
    <location>
        <begin position="195"/>
        <end position="427"/>
    </location>
</feature>
<keyword evidence="8" id="KW-1185">Reference proteome</keyword>
<dbReference type="InterPro" id="IPR006638">
    <property type="entry name" value="Elp3/MiaA/NifB-like_rSAM"/>
</dbReference>
<dbReference type="PANTHER" id="PTHR43409">
    <property type="entry name" value="ANAEROBIC MAGNESIUM-PROTOPORPHYRIN IX MONOMETHYL ESTER CYCLASE-RELATED"/>
    <property type="match status" value="1"/>
</dbReference>
<dbReference type="PROSITE" id="PS51918">
    <property type="entry name" value="RADICAL_SAM"/>
    <property type="match status" value="1"/>
</dbReference>
<dbReference type="InterPro" id="IPR034466">
    <property type="entry name" value="Methyltransferase_Class_B"/>
</dbReference>
<dbReference type="Proteomes" id="UP001594351">
    <property type="component" value="Unassembled WGS sequence"/>
</dbReference>
<dbReference type="SFLD" id="SFLDS00029">
    <property type="entry name" value="Radical_SAM"/>
    <property type="match status" value="1"/>
</dbReference>
<keyword evidence="2" id="KW-0949">S-adenosyl-L-methionine</keyword>
<comment type="caution">
    <text evidence="7">The sequence shown here is derived from an EMBL/GenBank/DDBJ whole genome shotgun (WGS) entry which is preliminary data.</text>
</comment>
<dbReference type="SFLD" id="SFLDG01082">
    <property type="entry name" value="B12-binding_domain_containing"/>
    <property type="match status" value="1"/>
</dbReference>
<dbReference type="Pfam" id="PF04055">
    <property type="entry name" value="Radical_SAM"/>
    <property type="match status" value="1"/>
</dbReference>
<dbReference type="CDD" id="cd01335">
    <property type="entry name" value="Radical_SAM"/>
    <property type="match status" value="1"/>
</dbReference>
<evidence type="ECO:0000313" key="8">
    <source>
        <dbReference type="Proteomes" id="UP001594351"/>
    </source>
</evidence>
<dbReference type="Gene3D" id="3.80.30.20">
    <property type="entry name" value="tm_1862 like domain"/>
    <property type="match status" value="1"/>
</dbReference>
<keyword evidence="4" id="KW-0408">Iron</keyword>
<dbReference type="InterPro" id="IPR051198">
    <property type="entry name" value="BchE-like"/>
</dbReference>
<dbReference type="EMBL" id="JBHPBY010000184">
    <property type="protein sequence ID" value="MFC1851396.1"/>
    <property type="molecule type" value="Genomic_DNA"/>
</dbReference>
<protein>
    <submittedName>
        <fullName evidence="7">B12-binding domain-containing radical SAM protein</fullName>
    </submittedName>
</protein>
<gene>
    <name evidence="7" type="ORF">ACFL27_14455</name>
</gene>